<name>A0ABP8WFN8_9MICO</name>
<comment type="caution">
    <text evidence="1">The sequence shown here is derived from an EMBL/GenBank/DDBJ whole genome shotgun (WGS) entry which is preliminary data.</text>
</comment>
<dbReference type="Proteomes" id="UP001500843">
    <property type="component" value="Unassembled WGS sequence"/>
</dbReference>
<evidence type="ECO:0000313" key="2">
    <source>
        <dbReference type="Proteomes" id="UP001500843"/>
    </source>
</evidence>
<evidence type="ECO:0000313" key="1">
    <source>
        <dbReference type="EMBL" id="GAA4687080.1"/>
    </source>
</evidence>
<dbReference type="EMBL" id="BAABHM010000002">
    <property type="protein sequence ID" value="GAA4687080.1"/>
    <property type="molecule type" value="Genomic_DNA"/>
</dbReference>
<proteinExistence type="predicted"/>
<protein>
    <submittedName>
        <fullName evidence="1">Uncharacterized protein</fullName>
    </submittedName>
</protein>
<accession>A0ABP8WFN8</accession>
<gene>
    <name evidence="1" type="ORF">GCM10023198_01730</name>
</gene>
<sequence length="75" mass="7650">MLEDVEVGGFPDLALAARTEPAFQPVTLPDDVPCVHGPAPLVVAGQMSATGIPEILTGRGPAPDVLPLSSPITVH</sequence>
<keyword evidence="2" id="KW-1185">Reference proteome</keyword>
<organism evidence="1 2">
    <name type="scientific">Promicromonospora umidemergens</name>
    <dbReference type="NCBI Taxonomy" id="629679"/>
    <lineage>
        <taxon>Bacteria</taxon>
        <taxon>Bacillati</taxon>
        <taxon>Actinomycetota</taxon>
        <taxon>Actinomycetes</taxon>
        <taxon>Micrococcales</taxon>
        <taxon>Promicromonosporaceae</taxon>
        <taxon>Promicromonospora</taxon>
    </lineage>
</organism>
<reference evidence="2" key="1">
    <citation type="journal article" date="2019" name="Int. J. Syst. Evol. Microbiol.">
        <title>The Global Catalogue of Microorganisms (GCM) 10K type strain sequencing project: providing services to taxonomists for standard genome sequencing and annotation.</title>
        <authorList>
            <consortium name="The Broad Institute Genomics Platform"/>
            <consortium name="The Broad Institute Genome Sequencing Center for Infectious Disease"/>
            <person name="Wu L."/>
            <person name="Ma J."/>
        </authorList>
    </citation>
    <scope>NUCLEOTIDE SEQUENCE [LARGE SCALE GENOMIC DNA]</scope>
    <source>
        <strain evidence="2">JCM 17975</strain>
    </source>
</reference>